<reference evidence="1 2" key="1">
    <citation type="submission" date="2015-11" db="EMBL/GenBank/DDBJ databases">
        <title>Exploring the genomic traits of fungus-feeding bacterial genus Collimonas.</title>
        <authorList>
            <person name="Song C."/>
            <person name="Schmidt R."/>
            <person name="de Jager V."/>
            <person name="Krzyzanowska D."/>
            <person name="Jongedijk E."/>
            <person name="Cankar K."/>
            <person name="Beekwilder J."/>
            <person name="van Veen A."/>
            <person name="de Boer W."/>
            <person name="van Veen J.A."/>
            <person name="Garbeva P."/>
        </authorList>
    </citation>
    <scope>NUCLEOTIDE SEQUENCE [LARGE SCALE GENOMIC DNA]</scope>
    <source>
        <strain evidence="1 2">Ter291</strain>
    </source>
</reference>
<sequence>MVSSMEKMWLREDGRGITFSQSAALLGRIAGWQVTIE</sequence>
<dbReference type="Proteomes" id="UP000074914">
    <property type="component" value="Chromosome"/>
</dbReference>
<name>A0ABN4M9G7_9BURK</name>
<accession>A0ABN4M9G7</accession>
<dbReference type="EMBL" id="CP013236">
    <property type="protein sequence ID" value="AMP14428.1"/>
    <property type="molecule type" value="Genomic_DNA"/>
</dbReference>
<evidence type="ECO:0000313" key="2">
    <source>
        <dbReference type="Proteomes" id="UP000074914"/>
    </source>
</evidence>
<proteinExistence type="predicted"/>
<keyword evidence="2" id="KW-1185">Reference proteome</keyword>
<organism evidence="1 2">
    <name type="scientific">Collimonas pratensis</name>
    <dbReference type="NCBI Taxonomy" id="279113"/>
    <lineage>
        <taxon>Bacteria</taxon>
        <taxon>Pseudomonadati</taxon>
        <taxon>Pseudomonadota</taxon>
        <taxon>Betaproteobacteria</taxon>
        <taxon>Burkholderiales</taxon>
        <taxon>Oxalobacteraceae</taxon>
        <taxon>Collimonas</taxon>
    </lineage>
</organism>
<protein>
    <submittedName>
        <fullName evidence="1">Uncharacterized protein</fullName>
    </submittedName>
</protein>
<evidence type="ECO:0000313" key="1">
    <source>
        <dbReference type="EMBL" id="AMP14428.1"/>
    </source>
</evidence>
<gene>
    <name evidence="1" type="ORF">CPter291_2166</name>
</gene>